<reference evidence="2" key="2">
    <citation type="submission" date="2020-11" db="EMBL/GenBank/DDBJ databases">
        <authorList>
            <person name="McCartney M.A."/>
            <person name="Auch B."/>
            <person name="Kono T."/>
            <person name="Mallez S."/>
            <person name="Becker A."/>
            <person name="Gohl D.M."/>
            <person name="Silverstein K.A.T."/>
            <person name="Koren S."/>
            <person name="Bechman K.B."/>
            <person name="Herman A."/>
            <person name="Abrahante J.E."/>
            <person name="Garbe J."/>
        </authorList>
    </citation>
    <scope>NUCLEOTIDE SEQUENCE</scope>
    <source>
        <strain evidence="2">Duluth1</strain>
        <tissue evidence="2">Whole animal</tissue>
    </source>
</reference>
<dbReference type="AlphaFoldDB" id="A0A9D4NGX6"/>
<dbReference type="EMBL" id="JAIWYP010000001">
    <property type="protein sequence ID" value="KAH3894101.1"/>
    <property type="molecule type" value="Genomic_DNA"/>
</dbReference>
<organism evidence="2 3">
    <name type="scientific">Dreissena polymorpha</name>
    <name type="common">Zebra mussel</name>
    <name type="synonym">Mytilus polymorpha</name>
    <dbReference type="NCBI Taxonomy" id="45954"/>
    <lineage>
        <taxon>Eukaryota</taxon>
        <taxon>Metazoa</taxon>
        <taxon>Spiralia</taxon>
        <taxon>Lophotrochozoa</taxon>
        <taxon>Mollusca</taxon>
        <taxon>Bivalvia</taxon>
        <taxon>Autobranchia</taxon>
        <taxon>Heteroconchia</taxon>
        <taxon>Euheterodonta</taxon>
        <taxon>Imparidentia</taxon>
        <taxon>Neoheterodontei</taxon>
        <taxon>Myida</taxon>
        <taxon>Dreissenoidea</taxon>
        <taxon>Dreissenidae</taxon>
        <taxon>Dreissena</taxon>
    </lineage>
</organism>
<name>A0A9D4NGX6_DREPO</name>
<evidence type="ECO:0000313" key="2">
    <source>
        <dbReference type="EMBL" id="KAH3894101.1"/>
    </source>
</evidence>
<comment type="caution">
    <text evidence="2">The sequence shown here is derived from an EMBL/GenBank/DDBJ whole genome shotgun (WGS) entry which is preliminary data.</text>
</comment>
<evidence type="ECO:0000256" key="1">
    <source>
        <dbReference type="SAM" id="MobiDB-lite"/>
    </source>
</evidence>
<reference evidence="2" key="1">
    <citation type="journal article" date="2019" name="bioRxiv">
        <title>The Genome of the Zebra Mussel, Dreissena polymorpha: A Resource for Invasive Species Research.</title>
        <authorList>
            <person name="McCartney M.A."/>
            <person name="Auch B."/>
            <person name="Kono T."/>
            <person name="Mallez S."/>
            <person name="Zhang Y."/>
            <person name="Obille A."/>
            <person name="Becker A."/>
            <person name="Abrahante J.E."/>
            <person name="Garbe J."/>
            <person name="Badalamenti J.P."/>
            <person name="Herman A."/>
            <person name="Mangelson H."/>
            <person name="Liachko I."/>
            <person name="Sullivan S."/>
            <person name="Sone E.D."/>
            <person name="Koren S."/>
            <person name="Silverstein K.A.T."/>
            <person name="Beckman K.B."/>
            <person name="Gohl D.M."/>
        </authorList>
    </citation>
    <scope>NUCLEOTIDE SEQUENCE</scope>
    <source>
        <strain evidence="2">Duluth1</strain>
        <tissue evidence="2">Whole animal</tissue>
    </source>
</reference>
<evidence type="ECO:0000313" key="3">
    <source>
        <dbReference type="Proteomes" id="UP000828390"/>
    </source>
</evidence>
<feature type="region of interest" description="Disordered" evidence="1">
    <location>
        <begin position="306"/>
        <end position="334"/>
    </location>
</feature>
<dbReference type="Proteomes" id="UP000828390">
    <property type="component" value="Unassembled WGS sequence"/>
</dbReference>
<gene>
    <name evidence="2" type="ORF">DPMN_018259</name>
</gene>
<accession>A0A9D4NGX6</accession>
<proteinExistence type="predicted"/>
<sequence>MQKVSFPPLRSGIIVSVAASEPPERSWSRYKEVLIDSPKDSNLLQRQKLWNFQKLNRGAFRSQLASLPDIPYRVHTGTADNEDGYSDDFDDYSDIEDPGFNSEMQTTTEKGTFSKRERNAAAKQRSSMLGFGKEPHSRPSRGRTNVKFSHNTRLENETTQNVHEKSILPEMDKEFQGPEVELDEDEDESQVLQKLEIKNIERDDTLSPIPTFPSNSSHLPELKLNIGHTSHLYFENVSILDYISGNRTACSNRSNGREAFLARDPVFRRREDAEVDRELFEQVVGDKEIIDTKMYDNFARVRPAHVESGQSDSNNDRYNEFIKGTPRTKFTPRTNNDFSVYKQAQPKSGQKVTPSITANVNNVNGTKPIKLSLHMYKSVRK</sequence>
<feature type="compositionally biased region" description="Polar residues" evidence="1">
    <location>
        <begin position="102"/>
        <end position="111"/>
    </location>
</feature>
<feature type="region of interest" description="Disordered" evidence="1">
    <location>
        <begin position="97"/>
        <end position="145"/>
    </location>
</feature>
<protein>
    <submittedName>
        <fullName evidence="2">Uncharacterized protein</fullName>
    </submittedName>
</protein>
<keyword evidence="3" id="KW-1185">Reference proteome</keyword>